<evidence type="ECO:0000313" key="1">
    <source>
        <dbReference type="EMBL" id="AAZ71137.1"/>
    </source>
</evidence>
<dbReference type="OrthoDB" id="112158at2157"/>
<sequence length="162" mass="19141">MIEEGRKKIKTLVEKFGKNYHEYKNKNYSEAQLRIDFINGLLISLGWDVLNKEGKPQHLREVFVEDRLASDEGDHSWKYPDYTLCCQGERKLFLEAKKLTVPIETHKDSALQIRRYGWTAKLPISILCNFEKLIIYDCRYIVQVRVMMHFLHSGAFMITQNI</sequence>
<dbReference type="PaxDb" id="269797-Mbar_A2211"/>
<dbReference type="KEGG" id="mba:Mbar_A2211"/>
<reference evidence="1" key="1">
    <citation type="submission" date="2006-06" db="EMBL/GenBank/DDBJ databases">
        <title>Complete sequence of chromosome 1 of Methanosarcina barkeri str. fusaro.</title>
        <authorList>
            <person name="Copeland A."/>
            <person name="Lucas S."/>
            <person name="Lapidus A."/>
            <person name="Barry K."/>
            <person name="Detter J.C."/>
            <person name="Glavina T."/>
            <person name="Hammon N."/>
            <person name="Israni S."/>
            <person name="Pitluck S."/>
            <person name="Goodwin L.A."/>
            <person name="Saunders E.H."/>
            <person name="Schmutz J."/>
            <person name="Larimer F."/>
            <person name="Land M."/>
            <person name="Anderson I."/>
            <person name="Richardson P."/>
        </authorList>
    </citation>
    <scope>NUCLEOTIDE SEQUENCE</scope>
    <source>
        <strain evidence="1">Fusaro</strain>
    </source>
</reference>
<accession>Q46AF5</accession>
<proteinExistence type="predicted"/>
<protein>
    <recommendedName>
        <fullName evidence="2">Type I restriction enzyme R protein N-terminal domain-containing protein</fullName>
    </recommendedName>
</protein>
<dbReference type="Gene3D" id="3.90.1570.30">
    <property type="match status" value="1"/>
</dbReference>
<evidence type="ECO:0008006" key="2">
    <source>
        <dbReference type="Google" id="ProtNLM"/>
    </source>
</evidence>
<dbReference type="eggNOG" id="arCOG05724">
    <property type="taxonomic scope" value="Archaea"/>
</dbReference>
<organism evidence="1">
    <name type="scientific">Methanosarcina barkeri (strain Fusaro / DSM 804)</name>
    <dbReference type="NCBI Taxonomy" id="269797"/>
    <lineage>
        <taxon>Archaea</taxon>
        <taxon>Methanobacteriati</taxon>
        <taxon>Methanobacteriota</taxon>
        <taxon>Stenosarchaea group</taxon>
        <taxon>Methanomicrobia</taxon>
        <taxon>Methanosarcinales</taxon>
        <taxon>Methanosarcinaceae</taxon>
        <taxon>Methanosarcina</taxon>
    </lineage>
</organism>
<dbReference type="HOGENOM" id="CLU_1631637_0_0_2"/>
<name>Q46AF5_METBF</name>
<dbReference type="AlphaFoldDB" id="Q46AF5"/>
<gene>
    <name evidence="1" type="ordered locus">Mbar_A2211</name>
</gene>
<dbReference type="EMBL" id="CP000099">
    <property type="protein sequence ID" value="AAZ71137.1"/>
    <property type="molecule type" value="Genomic_DNA"/>
</dbReference>